<dbReference type="InterPro" id="IPR018171">
    <property type="entry name" value="Pept_tRNA_hydro_CS"/>
</dbReference>
<dbReference type="AlphaFoldDB" id="A0AAW1ATF7"/>
<evidence type="ECO:0000256" key="2">
    <source>
        <dbReference type="ARBA" id="ARBA00022555"/>
    </source>
</evidence>
<dbReference type="Pfam" id="PF01195">
    <property type="entry name" value="Pept_tRNA_hydro"/>
    <property type="match status" value="1"/>
</dbReference>
<dbReference type="InterPro" id="IPR036416">
    <property type="entry name" value="Pept_tRNA_hydro_sf"/>
</dbReference>
<evidence type="ECO:0000256" key="4">
    <source>
        <dbReference type="ARBA" id="ARBA00022884"/>
    </source>
</evidence>
<comment type="similarity">
    <text evidence="5">Belongs to the PTH family.</text>
</comment>
<dbReference type="SUPFAM" id="SSF53178">
    <property type="entry name" value="Peptidyl-tRNA hydrolase-like"/>
    <property type="match status" value="1"/>
</dbReference>
<dbReference type="NCBIfam" id="TIGR00447">
    <property type="entry name" value="pth"/>
    <property type="match status" value="1"/>
</dbReference>
<evidence type="ECO:0000256" key="6">
    <source>
        <dbReference type="SAM" id="MobiDB-lite"/>
    </source>
</evidence>
<name>A0AAW1ATF7_CROAD</name>
<dbReference type="PANTHER" id="PTHR17224">
    <property type="entry name" value="PEPTIDYL-TRNA HYDROLASE"/>
    <property type="match status" value="1"/>
</dbReference>
<dbReference type="GO" id="GO:0004045">
    <property type="term" value="F:peptidyl-tRNA hydrolase activity"/>
    <property type="evidence" value="ECO:0007669"/>
    <property type="project" value="UniProtKB-EC"/>
</dbReference>
<dbReference type="GO" id="GO:0000049">
    <property type="term" value="F:tRNA binding"/>
    <property type="evidence" value="ECO:0007669"/>
    <property type="project" value="UniProtKB-KW"/>
</dbReference>
<keyword evidence="4" id="KW-0694">RNA-binding</keyword>
<sequence>MTRPQPLRQLLRWALGQRGDELQTAQKRVMVAGLGNYTLPDTRHSVGMAVLNHLASKLDMGDQWKRDKQCCADIVVARLGDAELLLMKPRKFMNLNGTSVVTAAEKFSLSIEDIYLVHDDLDKPLGKLSLKLGGSARGHNGVRSCISCLHSDRMARLRIGIGRPTGKEAVEHYVLSQFTNAEQKVLPSLFERATTILLQHLQQNCGQSESPDPCDGLASPPHKKEGRGPSRTDL</sequence>
<evidence type="ECO:0000313" key="8">
    <source>
        <dbReference type="Proteomes" id="UP001474421"/>
    </source>
</evidence>
<dbReference type="PANTHER" id="PTHR17224:SF1">
    <property type="entry name" value="PEPTIDYL-TRNA HYDROLASE"/>
    <property type="match status" value="1"/>
</dbReference>
<keyword evidence="2" id="KW-0820">tRNA-binding</keyword>
<accession>A0AAW1ATF7</accession>
<keyword evidence="8" id="KW-1185">Reference proteome</keyword>
<gene>
    <name evidence="7" type="ORF">NXF25_017316</name>
</gene>
<proteinExistence type="inferred from homology"/>
<dbReference type="Proteomes" id="UP001474421">
    <property type="component" value="Unassembled WGS sequence"/>
</dbReference>
<dbReference type="EC" id="3.1.1.29" evidence="1"/>
<organism evidence="7 8">
    <name type="scientific">Crotalus adamanteus</name>
    <name type="common">Eastern diamondback rattlesnake</name>
    <dbReference type="NCBI Taxonomy" id="8729"/>
    <lineage>
        <taxon>Eukaryota</taxon>
        <taxon>Metazoa</taxon>
        <taxon>Chordata</taxon>
        <taxon>Craniata</taxon>
        <taxon>Vertebrata</taxon>
        <taxon>Euteleostomi</taxon>
        <taxon>Lepidosauria</taxon>
        <taxon>Squamata</taxon>
        <taxon>Bifurcata</taxon>
        <taxon>Unidentata</taxon>
        <taxon>Episquamata</taxon>
        <taxon>Toxicofera</taxon>
        <taxon>Serpentes</taxon>
        <taxon>Colubroidea</taxon>
        <taxon>Viperidae</taxon>
        <taxon>Crotalinae</taxon>
        <taxon>Crotalus</taxon>
    </lineage>
</organism>
<evidence type="ECO:0000256" key="3">
    <source>
        <dbReference type="ARBA" id="ARBA00022801"/>
    </source>
</evidence>
<evidence type="ECO:0000256" key="5">
    <source>
        <dbReference type="ARBA" id="ARBA00038063"/>
    </source>
</evidence>
<evidence type="ECO:0000313" key="7">
    <source>
        <dbReference type="EMBL" id="KAK9392472.1"/>
    </source>
</evidence>
<evidence type="ECO:0000256" key="1">
    <source>
        <dbReference type="ARBA" id="ARBA00013260"/>
    </source>
</evidence>
<dbReference type="EMBL" id="JAOTOJ010000016">
    <property type="protein sequence ID" value="KAK9392472.1"/>
    <property type="molecule type" value="Genomic_DNA"/>
</dbReference>
<feature type="compositionally biased region" description="Basic and acidic residues" evidence="6">
    <location>
        <begin position="222"/>
        <end position="234"/>
    </location>
</feature>
<feature type="region of interest" description="Disordered" evidence="6">
    <location>
        <begin position="207"/>
        <end position="234"/>
    </location>
</feature>
<dbReference type="CDD" id="cd00462">
    <property type="entry name" value="PTH"/>
    <property type="match status" value="1"/>
</dbReference>
<dbReference type="PROSITE" id="PS01196">
    <property type="entry name" value="PEPT_TRNA_HYDROL_2"/>
    <property type="match status" value="1"/>
</dbReference>
<protein>
    <recommendedName>
        <fullName evidence="1">peptidyl-tRNA hydrolase</fullName>
        <ecNumber evidence="1">3.1.1.29</ecNumber>
    </recommendedName>
</protein>
<reference evidence="7 8" key="1">
    <citation type="journal article" date="2024" name="Proc. Natl. Acad. Sci. U.S.A.">
        <title>The genetic regulatory architecture and epigenomic basis for age-related changes in rattlesnake venom.</title>
        <authorList>
            <person name="Hogan M.P."/>
            <person name="Holding M.L."/>
            <person name="Nystrom G.S."/>
            <person name="Colston T.J."/>
            <person name="Bartlett D.A."/>
            <person name="Mason A.J."/>
            <person name="Ellsworth S.A."/>
            <person name="Rautsaw R.M."/>
            <person name="Lawrence K.C."/>
            <person name="Strickland J.L."/>
            <person name="He B."/>
            <person name="Fraser P."/>
            <person name="Margres M.J."/>
            <person name="Gilbert D.M."/>
            <person name="Gibbs H.L."/>
            <person name="Parkinson C.L."/>
            <person name="Rokyta D.R."/>
        </authorList>
    </citation>
    <scope>NUCLEOTIDE SEQUENCE [LARGE SCALE GENOMIC DNA]</scope>
    <source>
        <strain evidence="7">DRR0105</strain>
    </source>
</reference>
<dbReference type="Gene3D" id="3.40.50.1470">
    <property type="entry name" value="Peptidyl-tRNA hydrolase"/>
    <property type="match status" value="1"/>
</dbReference>
<keyword evidence="3 7" id="KW-0378">Hydrolase</keyword>
<comment type="caution">
    <text evidence="7">The sequence shown here is derived from an EMBL/GenBank/DDBJ whole genome shotgun (WGS) entry which is preliminary data.</text>
</comment>
<dbReference type="InterPro" id="IPR001328">
    <property type="entry name" value="Pept_tRNA_hydro"/>
</dbReference>